<dbReference type="AlphaFoldDB" id="A0A6G8QFL4"/>
<accession>A0A6G8QFL4</accession>
<reference evidence="1 2" key="1">
    <citation type="submission" date="2019-10" db="EMBL/GenBank/DDBJ databases">
        <title>Rubrobacter sp nov SCSIO 52090 isolated from a deep-sea sediment in the South China Sea.</title>
        <authorList>
            <person name="Chen R.W."/>
        </authorList>
    </citation>
    <scope>NUCLEOTIDE SEQUENCE [LARGE SCALE GENOMIC DNA]</scope>
    <source>
        <strain evidence="1 2">SCSIO 52909</strain>
    </source>
</reference>
<sequence>MAAGVLGFVAVLLCVRLYGEYRWNAGTRELRGQLDAAKESIRPQTVDFDELERLPAPVQRYLGRVLEEGQPMVAEASVRHTGTFNMGETTDNWKPFTSDQKVITQRPGFDWDGRVEMMPLLPVHVHDAYVAGEGILNGSIIGLFSVVDMGGTGEVAEGELMRFFAEAAWYPTALLPSQGVRWEAVDGHSARATLAEGETSITMLFTFDEEDLIDTVRAEARGRTVGDKIVPTPWHGRFWNYEERGGMRVPLDGEVAWLLPDGAKPYWRGHITEIDYEEAL</sequence>
<dbReference type="Proteomes" id="UP000501452">
    <property type="component" value="Chromosome"/>
</dbReference>
<evidence type="ECO:0000313" key="1">
    <source>
        <dbReference type="EMBL" id="QIN85294.1"/>
    </source>
</evidence>
<dbReference type="KEGG" id="rub:GBA63_20310"/>
<evidence type="ECO:0000313" key="2">
    <source>
        <dbReference type="Proteomes" id="UP000501452"/>
    </source>
</evidence>
<name>A0A6G8QFL4_9ACTN</name>
<organism evidence="1 2">
    <name type="scientific">Rubrobacter tropicus</name>
    <dbReference type="NCBI Taxonomy" id="2653851"/>
    <lineage>
        <taxon>Bacteria</taxon>
        <taxon>Bacillati</taxon>
        <taxon>Actinomycetota</taxon>
        <taxon>Rubrobacteria</taxon>
        <taxon>Rubrobacterales</taxon>
        <taxon>Rubrobacteraceae</taxon>
        <taxon>Rubrobacter</taxon>
    </lineage>
</organism>
<proteinExistence type="predicted"/>
<gene>
    <name evidence="1" type="ORF">GBA63_20310</name>
</gene>
<dbReference type="EMBL" id="CP045119">
    <property type="protein sequence ID" value="QIN85294.1"/>
    <property type="molecule type" value="Genomic_DNA"/>
</dbReference>
<keyword evidence="2" id="KW-1185">Reference proteome</keyword>
<protein>
    <submittedName>
        <fullName evidence="1">Uncharacterized protein</fullName>
    </submittedName>
</protein>
<dbReference type="Pfam" id="PF21900">
    <property type="entry name" value="DUF6920"/>
    <property type="match status" value="1"/>
</dbReference>
<dbReference type="InterPro" id="IPR054213">
    <property type="entry name" value="DUF6920"/>
</dbReference>